<feature type="transmembrane region" description="Helical" evidence="13">
    <location>
        <begin position="78"/>
        <end position="97"/>
    </location>
</feature>
<keyword evidence="11" id="KW-0407">Ion channel</keyword>
<keyword evidence="8 13" id="KW-1133">Transmembrane helix</keyword>
<dbReference type="Proteomes" id="UP000183442">
    <property type="component" value="Unassembled WGS sequence"/>
</dbReference>
<evidence type="ECO:0000256" key="1">
    <source>
        <dbReference type="ARBA" id="ARBA00004141"/>
    </source>
</evidence>
<keyword evidence="9" id="KW-0406">Ion transport</keyword>
<evidence type="ECO:0000256" key="9">
    <source>
        <dbReference type="ARBA" id="ARBA00023065"/>
    </source>
</evidence>
<evidence type="ECO:0000313" key="15">
    <source>
        <dbReference type="Proteomes" id="UP000183442"/>
    </source>
</evidence>
<dbReference type="PANTHER" id="PTHR31462:SF5">
    <property type="entry name" value="ENDOSOMAL_LYSOSOMAL PROTON CHANNEL TMEM175"/>
    <property type="match status" value="1"/>
</dbReference>
<reference evidence="15" key="1">
    <citation type="submission" date="2016-10" db="EMBL/GenBank/DDBJ databases">
        <authorList>
            <person name="Varghese N."/>
        </authorList>
    </citation>
    <scope>NUCLEOTIDE SEQUENCE [LARGE SCALE GENOMIC DNA]</scope>
    <source>
        <strain evidence="15">DSM 16632</strain>
    </source>
</reference>
<organism evidence="14 15">
    <name type="scientific">Methanobrevibacter olleyae</name>
    <dbReference type="NCBI Taxonomy" id="294671"/>
    <lineage>
        <taxon>Archaea</taxon>
        <taxon>Methanobacteriati</taxon>
        <taxon>Methanobacteriota</taxon>
        <taxon>Methanomada group</taxon>
        <taxon>Methanobacteria</taxon>
        <taxon>Methanobacteriales</taxon>
        <taxon>Methanobacteriaceae</taxon>
        <taxon>Methanobrevibacter</taxon>
    </lineage>
</organism>
<dbReference type="InterPro" id="IPR010617">
    <property type="entry name" value="TMEM175-like"/>
</dbReference>
<protein>
    <submittedName>
        <fullName evidence="14">Uncharacterized membrane protein</fullName>
    </submittedName>
</protein>
<keyword evidence="6" id="KW-0631">Potassium channel</keyword>
<dbReference type="EMBL" id="FOTL01000010">
    <property type="protein sequence ID" value="SFL42582.1"/>
    <property type="molecule type" value="Genomic_DNA"/>
</dbReference>
<feature type="transmembrane region" description="Helical" evidence="13">
    <location>
        <begin position="150"/>
        <end position="183"/>
    </location>
</feature>
<keyword evidence="4" id="KW-0633">Potassium transport</keyword>
<feature type="transmembrane region" description="Helical" evidence="13">
    <location>
        <begin position="296"/>
        <end position="316"/>
    </location>
</feature>
<feature type="transmembrane region" description="Helical" evidence="13">
    <location>
        <begin position="35"/>
        <end position="58"/>
    </location>
</feature>
<feature type="transmembrane region" description="Helical" evidence="13">
    <location>
        <begin position="109"/>
        <end position="127"/>
    </location>
</feature>
<accession>A0A1I4HK45</accession>
<evidence type="ECO:0000256" key="5">
    <source>
        <dbReference type="ARBA" id="ARBA00022692"/>
    </source>
</evidence>
<evidence type="ECO:0000256" key="11">
    <source>
        <dbReference type="ARBA" id="ARBA00023303"/>
    </source>
</evidence>
<dbReference type="GO" id="GO:0016020">
    <property type="term" value="C:membrane"/>
    <property type="evidence" value="ECO:0007669"/>
    <property type="project" value="UniProtKB-SubCell"/>
</dbReference>
<evidence type="ECO:0000256" key="12">
    <source>
        <dbReference type="ARBA" id="ARBA00034430"/>
    </source>
</evidence>
<evidence type="ECO:0000313" key="14">
    <source>
        <dbReference type="EMBL" id="SFL42582.1"/>
    </source>
</evidence>
<evidence type="ECO:0000256" key="4">
    <source>
        <dbReference type="ARBA" id="ARBA00022538"/>
    </source>
</evidence>
<evidence type="ECO:0000256" key="8">
    <source>
        <dbReference type="ARBA" id="ARBA00022989"/>
    </source>
</evidence>
<evidence type="ECO:0000256" key="2">
    <source>
        <dbReference type="ARBA" id="ARBA00006920"/>
    </source>
</evidence>
<keyword evidence="5 13" id="KW-0812">Transmembrane</keyword>
<dbReference type="GO" id="GO:0005267">
    <property type="term" value="F:potassium channel activity"/>
    <property type="evidence" value="ECO:0007669"/>
    <property type="project" value="UniProtKB-KW"/>
</dbReference>
<keyword evidence="10 13" id="KW-0472">Membrane</keyword>
<sequence length="379" mass="42926">MNTNRFETFFDAVLAIIITVLVLKLAQPIAPTFEAILLLNTNFITYAICFLVIFILWYDNHNLFQVVDEIDNKVLVIYAIQIFAITLLPYFSTWVVLDTNSVVAETMFGIDFIIISISYILSIYAVFRANPYNCGLCEANFRSVYKYIPLLISILGFLITYTVFTPGIYVCVLVSSVFWLFFARLQRPDKGTTDRFEAFVDAIIAIIITILVIEIPMLTNGSWEAFLDIKLDFIVYAVSFLVCFNFWNYGNNIFHIVNKVNSKVIWSTGVSLFFLSLIPYLTTFVGLNPNSFVPCFLYGLDFIVVAILLIITSNALKSSDEANIALQLTLDNNKPFMVTIVLVLIGMVIGYFAYPLAIVIACLASIITLWIISYSTKNR</sequence>
<comment type="similarity">
    <text evidence="2">Belongs to the TMEM175 family.</text>
</comment>
<evidence type="ECO:0000256" key="10">
    <source>
        <dbReference type="ARBA" id="ARBA00023136"/>
    </source>
</evidence>
<evidence type="ECO:0000256" key="13">
    <source>
        <dbReference type="SAM" id="Phobius"/>
    </source>
</evidence>
<dbReference type="OrthoDB" id="78149at2157"/>
<feature type="transmembrane region" description="Helical" evidence="13">
    <location>
        <begin position="336"/>
        <end position="352"/>
    </location>
</feature>
<evidence type="ECO:0000256" key="6">
    <source>
        <dbReference type="ARBA" id="ARBA00022826"/>
    </source>
</evidence>
<name>A0A1I4HK45_METOL</name>
<comment type="catalytic activity">
    <reaction evidence="12">
        <text>K(+)(in) = K(+)(out)</text>
        <dbReference type="Rhea" id="RHEA:29463"/>
        <dbReference type="ChEBI" id="CHEBI:29103"/>
    </reaction>
</comment>
<evidence type="ECO:0000256" key="7">
    <source>
        <dbReference type="ARBA" id="ARBA00022958"/>
    </source>
</evidence>
<evidence type="ECO:0000256" key="3">
    <source>
        <dbReference type="ARBA" id="ARBA00022448"/>
    </source>
</evidence>
<feature type="transmembrane region" description="Helical" evidence="13">
    <location>
        <begin position="195"/>
        <end position="213"/>
    </location>
</feature>
<feature type="transmembrane region" description="Helical" evidence="13">
    <location>
        <begin position="233"/>
        <end position="252"/>
    </location>
</feature>
<comment type="subcellular location">
    <subcellularLocation>
        <location evidence="1">Membrane</location>
        <topology evidence="1">Multi-pass membrane protein</topology>
    </subcellularLocation>
</comment>
<proteinExistence type="inferred from homology"/>
<dbReference type="GO" id="GO:0015252">
    <property type="term" value="F:proton channel activity"/>
    <property type="evidence" value="ECO:0007669"/>
    <property type="project" value="InterPro"/>
</dbReference>
<dbReference type="AlphaFoldDB" id="A0A1I4HK45"/>
<feature type="transmembrane region" description="Helical" evidence="13">
    <location>
        <begin position="264"/>
        <end position="284"/>
    </location>
</feature>
<feature type="transmembrane region" description="Helical" evidence="13">
    <location>
        <begin position="6"/>
        <end position="23"/>
    </location>
</feature>
<keyword evidence="3" id="KW-0813">Transport</keyword>
<gene>
    <name evidence="14" type="ORF">SAMN02910297_00852</name>
</gene>
<keyword evidence="7" id="KW-0630">Potassium</keyword>
<dbReference type="Pfam" id="PF06736">
    <property type="entry name" value="TMEM175"/>
    <property type="match status" value="2"/>
</dbReference>
<dbReference type="PANTHER" id="PTHR31462">
    <property type="entry name" value="ENDOSOMAL/LYSOSOMAL POTASSIUM CHANNEL TMEM175"/>
    <property type="match status" value="1"/>
</dbReference>
<dbReference type="RefSeq" id="WP_083405370.1">
    <property type="nucleotide sequence ID" value="NZ_FOTL01000010.1"/>
</dbReference>